<dbReference type="AlphaFoldDB" id="A0A4Y2D9G7"/>
<keyword evidence="2" id="KW-1185">Reference proteome</keyword>
<dbReference type="EMBL" id="BGPR01000319">
    <property type="protein sequence ID" value="GBM12767.1"/>
    <property type="molecule type" value="Genomic_DNA"/>
</dbReference>
<organism evidence="1 2">
    <name type="scientific">Araneus ventricosus</name>
    <name type="common">Orbweaver spider</name>
    <name type="synonym">Epeira ventricosa</name>
    <dbReference type="NCBI Taxonomy" id="182803"/>
    <lineage>
        <taxon>Eukaryota</taxon>
        <taxon>Metazoa</taxon>
        <taxon>Ecdysozoa</taxon>
        <taxon>Arthropoda</taxon>
        <taxon>Chelicerata</taxon>
        <taxon>Arachnida</taxon>
        <taxon>Araneae</taxon>
        <taxon>Araneomorphae</taxon>
        <taxon>Entelegynae</taxon>
        <taxon>Araneoidea</taxon>
        <taxon>Araneidae</taxon>
        <taxon>Araneus</taxon>
    </lineage>
</organism>
<protein>
    <submittedName>
        <fullName evidence="1">Uncharacterized protein</fullName>
    </submittedName>
</protein>
<gene>
    <name evidence="1" type="ORF">AVEN_247554_1</name>
</gene>
<name>A0A4Y2D9G7_ARAVE</name>
<evidence type="ECO:0000313" key="1">
    <source>
        <dbReference type="EMBL" id="GBM12767.1"/>
    </source>
</evidence>
<proteinExistence type="predicted"/>
<accession>A0A4Y2D9G7</accession>
<reference evidence="1 2" key="1">
    <citation type="journal article" date="2019" name="Sci. Rep.">
        <title>Orb-weaving spider Araneus ventricosus genome elucidates the spidroin gene catalogue.</title>
        <authorList>
            <person name="Kono N."/>
            <person name="Nakamura H."/>
            <person name="Ohtoshi R."/>
            <person name="Moran D.A.P."/>
            <person name="Shinohara A."/>
            <person name="Yoshida Y."/>
            <person name="Fujiwara M."/>
            <person name="Mori M."/>
            <person name="Tomita M."/>
            <person name="Arakawa K."/>
        </authorList>
    </citation>
    <scope>NUCLEOTIDE SEQUENCE [LARGE SCALE GENOMIC DNA]</scope>
</reference>
<sequence>MSAYGEVVWCLDPPVKIKRKLATIQRPFLLAISGAYKTTLTAALQVIPTLHLKLQQEARYIAMQRLSISLPESLTWIQPEDFEKNETGRASH</sequence>
<dbReference type="Proteomes" id="UP000499080">
    <property type="component" value="Unassembled WGS sequence"/>
</dbReference>
<evidence type="ECO:0000313" key="2">
    <source>
        <dbReference type="Proteomes" id="UP000499080"/>
    </source>
</evidence>
<comment type="caution">
    <text evidence="1">The sequence shown here is derived from an EMBL/GenBank/DDBJ whole genome shotgun (WGS) entry which is preliminary data.</text>
</comment>